<dbReference type="CDD" id="cd10451">
    <property type="entry name" value="GIY-YIG_LuxR_like"/>
    <property type="match status" value="1"/>
</dbReference>
<dbReference type="OrthoDB" id="7270972at2"/>
<dbReference type="SUPFAM" id="SSF82771">
    <property type="entry name" value="GIY-YIG endonuclease"/>
    <property type="match status" value="1"/>
</dbReference>
<accession>A0A1I4F6J7</accession>
<sequence length="111" mass="12807">MRTEDRKAALNAYKERTVEGGIYAVRCVASGEVWVGGAPDLSKIQNRLWFTLRQGTNTHRSLQSTWNAHGAEAFSFEIVERLDAEEIGYVRDRVMRERLIQWAEQLRAVRI</sequence>
<dbReference type="EMBL" id="FOTK01000001">
    <property type="protein sequence ID" value="SFL13615.1"/>
    <property type="molecule type" value="Genomic_DNA"/>
</dbReference>
<organism evidence="1 2">
    <name type="scientific">Methylobacterium pseudosasicola</name>
    <dbReference type="NCBI Taxonomy" id="582667"/>
    <lineage>
        <taxon>Bacteria</taxon>
        <taxon>Pseudomonadati</taxon>
        <taxon>Pseudomonadota</taxon>
        <taxon>Alphaproteobacteria</taxon>
        <taxon>Hyphomicrobiales</taxon>
        <taxon>Methylobacteriaceae</taxon>
        <taxon>Methylobacterium</taxon>
    </lineage>
</organism>
<evidence type="ECO:0000313" key="2">
    <source>
        <dbReference type="Proteomes" id="UP000199048"/>
    </source>
</evidence>
<dbReference type="InterPro" id="IPR035901">
    <property type="entry name" value="GIY-YIG_endonuc_sf"/>
</dbReference>
<dbReference type="Gene3D" id="3.40.1440.10">
    <property type="entry name" value="GIY-YIG endonuclease"/>
    <property type="match status" value="1"/>
</dbReference>
<protein>
    <recommendedName>
        <fullName evidence="3">GIY-YIG nuclease family protein</fullName>
    </recommendedName>
</protein>
<reference evidence="2" key="1">
    <citation type="submission" date="2016-10" db="EMBL/GenBank/DDBJ databases">
        <authorList>
            <person name="Varghese N."/>
            <person name="Submissions S."/>
        </authorList>
    </citation>
    <scope>NUCLEOTIDE SEQUENCE [LARGE SCALE GENOMIC DNA]</scope>
    <source>
        <strain evidence="2">BL36</strain>
    </source>
</reference>
<dbReference type="Proteomes" id="UP000199048">
    <property type="component" value="Unassembled WGS sequence"/>
</dbReference>
<dbReference type="RefSeq" id="WP_092036207.1">
    <property type="nucleotide sequence ID" value="NZ_FOTK01000001.1"/>
</dbReference>
<evidence type="ECO:0000313" key="1">
    <source>
        <dbReference type="EMBL" id="SFL13615.1"/>
    </source>
</evidence>
<proteinExistence type="predicted"/>
<keyword evidence="2" id="KW-1185">Reference proteome</keyword>
<dbReference type="AlphaFoldDB" id="A0A1I4F6J7"/>
<gene>
    <name evidence="1" type="ORF">SAMN05192568_1001128</name>
</gene>
<evidence type="ECO:0008006" key="3">
    <source>
        <dbReference type="Google" id="ProtNLM"/>
    </source>
</evidence>
<name>A0A1I4F6J7_9HYPH</name>